<evidence type="ECO:0000256" key="2">
    <source>
        <dbReference type="ARBA" id="ARBA00022723"/>
    </source>
</evidence>
<evidence type="ECO:0000256" key="4">
    <source>
        <dbReference type="PROSITE-ProRule" id="PRU00433"/>
    </source>
</evidence>
<dbReference type="SUPFAM" id="SSF46626">
    <property type="entry name" value="Cytochrome c"/>
    <property type="match status" value="1"/>
</dbReference>
<evidence type="ECO:0000256" key="1">
    <source>
        <dbReference type="ARBA" id="ARBA00022617"/>
    </source>
</evidence>
<feature type="signal peptide" evidence="5">
    <location>
        <begin position="1"/>
        <end position="19"/>
    </location>
</feature>
<organism evidence="7 8">
    <name type="scientific">Thermohalobaculum xanthum</name>
    <dbReference type="NCBI Taxonomy" id="2753746"/>
    <lineage>
        <taxon>Bacteria</taxon>
        <taxon>Pseudomonadati</taxon>
        <taxon>Pseudomonadota</taxon>
        <taxon>Alphaproteobacteria</taxon>
        <taxon>Rhodobacterales</taxon>
        <taxon>Paracoccaceae</taxon>
        <taxon>Thermohalobaculum</taxon>
    </lineage>
</organism>
<protein>
    <submittedName>
        <fullName evidence="7">Cytochrome c</fullName>
    </submittedName>
</protein>
<keyword evidence="8" id="KW-1185">Reference proteome</keyword>
<keyword evidence="5" id="KW-0732">Signal</keyword>
<keyword evidence="2 4" id="KW-0479">Metal-binding</keyword>
<gene>
    <name evidence="7" type="ORF">H0I76_00655</name>
</gene>
<name>A0A8J7M4U3_9RHOB</name>
<dbReference type="InterPro" id="IPR009056">
    <property type="entry name" value="Cyt_c-like_dom"/>
</dbReference>
<comment type="caution">
    <text evidence="7">The sequence shown here is derived from an EMBL/GenBank/DDBJ whole genome shotgun (WGS) entry which is preliminary data.</text>
</comment>
<proteinExistence type="predicted"/>
<dbReference type="EMBL" id="JAEHHL010000001">
    <property type="protein sequence ID" value="MBK0397687.1"/>
    <property type="molecule type" value="Genomic_DNA"/>
</dbReference>
<sequence>MSMRSLIATALVVSLADLAAAEGPGLGAPLAADEIPFYATYVMPDGRGLPAGSGTAAEGAGIYAAKCALCHGATGVEGPVMPPVGPNDVWAKPAGRYWPYATTIFDYVRRAMPLDEPKSLSDAEAYALTAFILSRNGVIGEGDAMSAQTLPDVVMPNRENFVDVWATQGVTPW</sequence>
<feature type="domain" description="Cytochrome c" evidence="6">
    <location>
        <begin position="54"/>
        <end position="136"/>
    </location>
</feature>
<keyword evidence="3 4" id="KW-0408">Iron</keyword>
<dbReference type="AlphaFoldDB" id="A0A8J7M4U3"/>
<dbReference type="GO" id="GO:0046872">
    <property type="term" value="F:metal ion binding"/>
    <property type="evidence" value="ECO:0007669"/>
    <property type="project" value="UniProtKB-KW"/>
</dbReference>
<evidence type="ECO:0000313" key="7">
    <source>
        <dbReference type="EMBL" id="MBK0397687.1"/>
    </source>
</evidence>
<evidence type="ECO:0000259" key="6">
    <source>
        <dbReference type="PROSITE" id="PS51007"/>
    </source>
</evidence>
<evidence type="ECO:0000256" key="5">
    <source>
        <dbReference type="SAM" id="SignalP"/>
    </source>
</evidence>
<dbReference type="PROSITE" id="PS51007">
    <property type="entry name" value="CYTC"/>
    <property type="match status" value="1"/>
</dbReference>
<reference evidence="7" key="1">
    <citation type="submission" date="2020-12" db="EMBL/GenBank/DDBJ databases">
        <title>Bacterial taxonomy.</title>
        <authorList>
            <person name="Pan X."/>
        </authorList>
    </citation>
    <scope>NUCLEOTIDE SEQUENCE</scope>
    <source>
        <strain evidence="7">M0105</strain>
    </source>
</reference>
<dbReference type="RefSeq" id="WP_200605696.1">
    <property type="nucleotide sequence ID" value="NZ_JAEHHL010000001.1"/>
</dbReference>
<keyword evidence="1 4" id="KW-0349">Heme</keyword>
<evidence type="ECO:0000256" key="3">
    <source>
        <dbReference type="ARBA" id="ARBA00023004"/>
    </source>
</evidence>
<dbReference type="InterPro" id="IPR036909">
    <property type="entry name" value="Cyt_c-like_dom_sf"/>
</dbReference>
<feature type="chain" id="PRO_5035177829" evidence="5">
    <location>
        <begin position="20"/>
        <end position="173"/>
    </location>
</feature>
<dbReference type="GO" id="GO:0009055">
    <property type="term" value="F:electron transfer activity"/>
    <property type="evidence" value="ECO:0007669"/>
    <property type="project" value="InterPro"/>
</dbReference>
<dbReference type="GO" id="GO:0020037">
    <property type="term" value="F:heme binding"/>
    <property type="evidence" value="ECO:0007669"/>
    <property type="project" value="InterPro"/>
</dbReference>
<accession>A0A8J7M4U3</accession>
<dbReference type="Proteomes" id="UP000655420">
    <property type="component" value="Unassembled WGS sequence"/>
</dbReference>
<dbReference type="Gene3D" id="1.10.760.10">
    <property type="entry name" value="Cytochrome c-like domain"/>
    <property type="match status" value="1"/>
</dbReference>
<dbReference type="Pfam" id="PF13442">
    <property type="entry name" value="Cytochrome_CBB3"/>
    <property type="match status" value="1"/>
</dbReference>
<evidence type="ECO:0000313" key="8">
    <source>
        <dbReference type="Proteomes" id="UP000655420"/>
    </source>
</evidence>